<organism evidence="2 3">
    <name type="scientific">Parascaris univalens</name>
    <name type="common">Nematode worm</name>
    <dbReference type="NCBI Taxonomy" id="6257"/>
    <lineage>
        <taxon>Eukaryota</taxon>
        <taxon>Metazoa</taxon>
        <taxon>Ecdysozoa</taxon>
        <taxon>Nematoda</taxon>
        <taxon>Chromadorea</taxon>
        <taxon>Rhabditida</taxon>
        <taxon>Spirurina</taxon>
        <taxon>Ascaridomorpha</taxon>
        <taxon>Ascaridoidea</taxon>
        <taxon>Ascarididae</taxon>
        <taxon>Parascaris</taxon>
    </lineage>
</organism>
<name>A0A915B5G5_PARUN</name>
<proteinExistence type="predicted"/>
<evidence type="ECO:0000256" key="1">
    <source>
        <dbReference type="SAM" id="MobiDB-lite"/>
    </source>
</evidence>
<reference evidence="3 4" key="1">
    <citation type="submission" date="2022-11" db="UniProtKB">
        <authorList>
            <consortium name="WormBaseParasite"/>
        </authorList>
    </citation>
    <scope>IDENTIFICATION</scope>
</reference>
<dbReference type="AlphaFoldDB" id="A0A915B5G5"/>
<sequence length="53" mass="5990">MTIGTPLLERLMTIGTPLPSPPKTPISRDNIDNERSPDMTLRDTAKILERMRV</sequence>
<evidence type="ECO:0000313" key="4">
    <source>
        <dbReference type="WBParaSite" id="PgR027_g121_t02"/>
    </source>
</evidence>
<dbReference type="WBParaSite" id="PgR027_g121_t01">
    <property type="protein sequence ID" value="PgR027_g121_t01"/>
    <property type="gene ID" value="PgR027_g121"/>
</dbReference>
<feature type="compositionally biased region" description="Basic and acidic residues" evidence="1">
    <location>
        <begin position="29"/>
        <end position="38"/>
    </location>
</feature>
<dbReference type="WBParaSite" id="PgR027_g121_t02">
    <property type="protein sequence ID" value="PgR027_g121_t02"/>
    <property type="gene ID" value="PgR027_g121"/>
</dbReference>
<evidence type="ECO:0000313" key="3">
    <source>
        <dbReference type="WBParaSite" id="PgR027_g121_t01"/>
    </source>
</evidence>
<feature type="region of interest" description="Disordered" evidence="1">
    <location>
        <begin position="13"/>
        <end position="38"/>
    </location>
</feature>
<evidence type="ECO:0000313" key="2">
    <source>
        <dbReference type="Proteomes" id="UP000887569"/>
    </source>
</evidence>
<protein>
    <submittedName>
        <fullName evidence="3 4">Uncharacterized protein</fullName>
    </submittedName>
</protein>
<keyword evidence="2" id="KW-1185">Reference proteome</keyword>
<accession>A0A915B5G5</accession>
<dbReference type="Proteomes" id="UP000887569">
    <property type="component" value="Unplaced"/>
</dbReference>